<accession>A0A6C0LS70</accession>
<dbReference type="EMBL" id="MN740542">
    <property type="protein sequence ID" value="QHU32845.1"/>
    <property type="molecule type" value="Genomic_DNA"/>
</dbReference>
<feature type="domain" description="Glycosyltransferase 2-like" evidence="1">
    <location>
        <begin position="3"/>
        <end position="104"/>
    </location>
</feature>
<name>A0A6C0LS70_9ZZZZ</name>
<evidence type="ECO:0000259" key="1">
    <source>
        <dbReference type="Pfam" id="PF00535"/>
    </source>
</evidence>
<evidence type="ECO:0000313" key="2">
    <source>
        <dbReference type="EMBL" id="QHU32845.1"/>
    </source>
</evidence>
<dbReference type="InterPro" id="IPR001173">
    <property type="entry name" value="Glyco_trans_2-like"/>
</dbReference>
<dbReference type="AlphaFoldDB" id="A0A6C0LS70"/>
<dbReference type="Gene3D" id="3.90.550.10">
    <property type="entry name" value="Spore Coat Polysaccharide Biosynthesis Protein SpsA, Chain A"/>
    <property type="match status" value="1"/>
</dbReference>
<organism evidence="2">
    <name type="scientific">viral metagenome</name>
    <dbReference type="NCBI Taxonomy" id="1070528"/>
    <lineage>
        <taxon>unclassified sequences</taxon>
        <taxon>metagenomes</taxon>
        <taxon>organismal metagenomes</taxon>
    </lineage>
</organism>
<dbReference type="GO" id="GO:0016758">
    <property type="term" value="F:hexosyltransferase activity"/>
    <property type="evidence" value="ECO:0007669"/>
    <property type="project" value="UniProtKB-ARBA"/>
</dbReference>
<dbReference type="PANTHER" id="PTHR22916:SF3">
    <property type="entry name" value="UDP-GLCNAC:BETAGAL BETA-1,3-N-ACETYLGLUCOSAMINYLTRANSFERASE-LIKE PROTEIN 1"/>
    <property type="match status" value="1"/>
</dbReference>
<dbReference type="InterPro" id="IPR029044">
    <property type="entry name" value="Nucleotide-diphossugar_trans"/>
</dbReference>
<dbReference type="Pfam" id="PF00535">
    <property type="entry name" value="Glycos_transf_2"/>
    <property type="match status" value="1"/>
</dbReference>
<proteinExistence type="predicted"/>
<sequence length="219" mass="25700">MISILMPIYNGIEFIEESVSSVLKQSFTEWELIIGINGHPPNSEIYKIAKTYETKSNKIRVYDLIDIRGKSNALNRMLQYCNYDYVALLDVDDIWMDNKLQTQFIYCFVYDVIGSQCVYFGSMEGIIPRIPLNDFSEFDFSLYNPIINSSVLIRKDLCYWGSNDGVEDYELWLTLRKQGNRFYNCADILVKHRIHHTSAFNTQDHSKLIHKLIEKYRST</sequence>
<dbReference type="SUPFAM" id="SSF53448">
    <property type="entry name" value="Nucleotide-diphospho-sugar transferases"/>
    <property type="match status" value="1"/>
</dbReference>
<reference evidence="2" key="1">
    <citation type="journal article" date="2020" name="Nature">
        <title>Giant virus diversity and host interactions through global metagenomics.</title>
        <authorList>
            <person name="Schulz F."/>
            <person name="Roux S."/>
            <person name="Paez-Espino D."/>
            <person name="Jungbluth S."/>
            <person name="Walsh D.A."/>
            <person name="Denef V.J."/>
            <person name="McMahon K.D."/>
            <person name="Konstantinidis K.T."/>
            <person name="Eloe-Fadrosh E.A."/>
            <person name="Kyrpides N.C."/>
            <person name="Woyke T."/>
        </authorList>
    </citation>
    <scope>NUCLEOTIDE SEQUENCE</scope>
    <source>
        <strain evidence="2">GVMAG-M-3300027969-2</strain>
    </source>
</reference>
<protein>
    <recommendedName>
        <fullName evidence="1">Glycosyltransferase 2-like domain-containing protein</fullName>
    </recommendedName>
</protein>
<dbReference type="PANTHER" id="PTHR22916">
    <property type="entry name" value="GLYCOSYLTRANSFERASE"/>
    <property type="match status" value="1"/>
</dbReference>